<evidence type="ECO:0000313" key="1">
    <source>
        <dbReference type="EMBL" id="KZP21839.1"/>
    </source>
</evidence>
<accession>A0A166KEZ3</accession>
<reference evidence="1 2" key="1">
    <citation type="journal article" date="2016" name="Mol. Biol. Evol.">
        <title>Comparative Genomics of Early-Diverging Mushroom-Forming Fungi Provides Insights into the Origins of Lignocellulose Decay Capabilities.</title>
        <authorList>
            <person name="Nagy L.G."/>
            <person name="Riley R."/>
            <person name="Tritt A."/>
            <person name="Adam C."/>
            <person name="Daum C."/>
            <person name="Floudas D."/>
            <person name="Sun H."/>
            <person name="Yadav J.S."/>
            <person name="Pangilinan J."/>
            <person name="Larsson K.H."/>
            <person name="Matsuura K."/>
            <person name="Barry K."/>
            <person name="Labutti K."/>
            <person name="Kuo R."/>
            <person name="Ohm R.A."/>
            <person name="Bhattacharya S.S."/>
            <person name="Shirouzu T."/>
            <person name="Yoshinaga Y."/>
            <person name="Martin F.M."/>
            <person name="Grigoriev I.V."/>
            <person name="Hibbett D.S."/>
        </authorList>
    </citation>
    <scope>NUCLEOTIDE SEQUENCE [LARGE SCALE GENOMIC DNA]</scope>
    <source>
        <strain evidence="1 2">CBS 109695</strain>
    </source>
</reference>
<sequence length="85" mass="9153">MADPLGLACPRSCAMCSQVTIVFLVLNASSPTSARPLFRLVRALRWNWSSCNLAMHMRPAALGSPRSELLSNGNTLNVSSQSGVY</sequence>
<keyword evidence="2" id="KW-1185">Reference proteome</keyword>
<name>A0A166KEZ3_9AGAM</name>
<protein>
    <submittedName>
        <fullName evidence="1">Uncharacterized protein</fullName>
    </submittedName>
</protein>
<proteinExistence type="predicted"/>
<dbReference type="AlphaFoldDB" id="A0A166KEZ3"/>
<evidence type="ECO:0000313" key="2">
    <source>
        <dbReference type="Proteomes" id="UP000076532"/>
    </source>
</evidence>
<dbReference type="Proteomes" id="UP000076532">
    <property type="component" value="Unassembled WGS sequence"/>
</dbReference>
<organism evidence="1 2">
    <name type="scientific">Athelia psychrophila</name>
    <dbReference type="NCBI Taxonomy" id="1759441"/>
    <lineage>
        <taxon>Eukaryota</taxon>
        <taxon>Fungi</taxon>
        <taxon>Dikarya</taxon>
        <taxon>Basidiomycota</taxon>
        <taxon>Agaricomycotina</taxon>
        <taxon>Agaricomycetes</taxon>
        <taxon>Agaricomycetidae</taxon>
        <taxon>Atheliales</taxon>
        <taxon>Atheliaceae</taxon>
        <taxon>Athelia</taxon>
    </lineage>
</organism>
<gene>
    <name evidence="1" type="ORF">FIBSPDRAFT_860236</name>
</gene>
<dbReference type="EMBL" id="KV417544">
    <property type="protein sequence ID" value="KZP21839.1"/>
    <property type="molecule type" value="Genomic_DNA"/>
</dbReference>